<feature type="chain" id="PRO_5041467142" description="DUF3421 domain containing protein" evidence="1">
    <location>
        <begin position="22"/>
        <end position="195"/>
    </location>
</feature>
<feature type="signal peptide" evidence="1">
    <location>
        <begin position="1"/>
        <end position="21"/>
    </location>
</feature>
<gene>
    <name evidence="2" type="ORF">Zmor_023128</name>
</gene>
<keyword evidence="1" id="KW-0732">Signal</keyword>
<evidence type="ECO:0000313" key="3">
    <source>
        <dbReference type="Proteomes" id="UP001168821"/>
    </source>
</evidence>
<comment type="caution">
    <text evidence="2">The sequence shown here is derived from an EMBL/GenBank/DDBJ whole genome shotgun (WGS) entry which is preliminary data.</text>
</comment>
<dbReference type="SMART" id="SM00696">
    <property type="entry name" value="DM9"/>
    <property type="match status" value="1"/>
</dbReference>
<proteinExistence type="predicted"/>
<organism evidence="2 3">
    <name type="scientific">Zophobas morio</name>
    <dbReference type="NCBI Taxonomy" id="2755281"/>
    <lineage>
        <taxon>Eukaryota</taxon>
        <taxon>Metazoa</taxon>
        <taxon>Ecdysozoa</taxon>
        <taxon>Arthropoda</taxon>
        <taxon>Hexapoda</taxon>
        <taxon>Insecta</taxon>
        <taxon>Pterygota</taxon>
        <taxon>Neoptera</taxon>
        <taxon>Endopterygota</taxon>
        <taxon>Coleoptera</taxon>
        <taxon>Polyphaga</taxon>
        <taxon>Cucujiformia</taxon>
        <taxon>Tenebrionidae</taxon>
        <taxon>Zophobas</taxon>
    </lineage>
</organism>
<evidence type="ECO:0000256" key="1">
    <source>
        <dbReference type="SAM" id="SignalP"/>
    </source>
</evidence>
<dbReference type="AlphaFoldDB" id="A0AA38HWH3"/>
<dbReference type="InterPro" id="IPR006616">
    <property type="entry name" value="DM9_repeat"/>
</dbReference>
<reference evidence="2" key="1">
    <citation type="journal article" date="2023" name="G3 (Bethesda)">
        <title>Whole genome assemblies of Zophobas morio and Tenebrio molitor.</title>
        <authorList>
            <person name="Kaur S."/>
            <person name="Stinson S.A."/>
            <person name="diCenzo G.C."/>
        </authorList>
    </citation>
    <scope>NUCLEOTIDE SEQUENCE</scope>
    <source>
        <strain evidence="2">QUZm001</strain>
    </source>
</reference>
<dbReference type="PANTHER" id="PTHR31649">
    <property type="entry name" value="AGAP009604-PA"/>
    <property type="match status" value="1"/>
</dbReference>
<dbReference type="Pfam" id="PF11901">
    <property type="entry name" value="DM9"/>
    <property type="match status" value="1"/>
</dbReference>
<dbReference type="PANTHER" id="PTHR31649:SF10">
    <property type="entry name" value="IP19903P-RELATED"/>
    <property type="match status" value="1"/>
</dbReference>
<evidence type="ECO:0000313" key="2">
    <source>
        <dbReference type="EMBL" id="KAJ3645478.1"/>
    </source>
</evidence>
<dbReference type="EMBL" id="JALNTZ010000007">
    <property type="protein sequence ID" value="KAJ3645478.1"/>
    <property type="molecule type" value="Genomic_DNA"/>
</dbReference>
<sequence length="195" mass="22037">MKSFSIIISGIILFTLNDAKCQDVDYYWRDYNGVVPFDAFPGGTDINGNDTYIGQVYVHGHGLFIGQIIPGTTQVDVACYGVKKRDYIVKILCTQHKDNFSWLSTTWTSFHVDTINKHAVVGGYDHVGNKGALNIGRVMHQGILKIGQVASFRVEQVYFYFAHKNRMEKAKAFEVLIYDKNEGSLINPRTFIVTE</sequence>
<dbReference type="Proteomes" id="UP001168821">
    <property type="component" value="Unassembled WGS sequence"/>
</dbReference>
<name>A0AA38HWH3_9CUCU</name>
<keyword evidence="3" id="KW-1185">Reference proteome</keyword>
<protein>
    <recommendedName>
        <fullName evidence="4">DUF3421 domain containing protein</fullName>
    </recommendedName>
</protein>
<evidence type="ECO:0008006" key="4">
    <source>
        <dbReference type="Google" id="ProtNLM"/>
    </source>
</evidence>
<accession>A0AA38HWH3</accession>